<dbReference type="InterPro" id="IPR000504">
    <property type="entry name" value="RRM_dom"/>
</dbReference>
<accession>A0AAD5SN64</accession>
<proteinExistence type="predicted"/>
<feature type="compositionally biased region" description="Basic and acidic residues" evidence="7">
    <location>
        <begin position="95"/>
        <end position="123"/>
    </location>
</feature>
<dbReference type="InterPro" id="IPR050502">
    <property type="entry name" value="Euk_RNA-bind_prot"/>
</dbReference>
<dbReference type="InterPro" id="IPR035979">
    <property type="entry name" value="RBD_domain_sf"/>
</dbReference>
<evidence type="ECO:0000256" key="6">
    <source>
        <dbReference type="PROSITE-ProRule" id="PRU00176"/>
    </source>
</evidence>
<evidence type="ECO:0000313" key="9">
    <source>
        <dbReference type="EMBL" id="KAJ3088104.1"/>
    </source>
</evidence>
<keyword evidence="2" id="KW-0150">Chloroplast</keyword>
<dbReference type="PROSITE" id="PS50102">
    <property type="entry name" value="RRM"/>
    <property type="match status" value="1"/>
</dbReference>
<keyword evidence="4" id="KW-0677">Repeat</keyword>
<dbReference type="AlphaFoldDB" id="A0AAD5SN64"/>
<feature type="region of interest" description="Disordered" evidence="7">
    <location>
        <begin position="95"/>
        <end position="156"/>
    </location>
</feature>
<comment type="caution">
    <text evidence="9">The sequence shown here is derived from an EMBL/GenBank/DDBJ whole genome shotgun (WGS) entry which is preliminary data.</text>
</comment>
<dbReference type="SUPFAM" id="SSF54928">
    <property type="entry name" value="RNA-binding domain, RBD"/>
    <property type="match status" value="1"/>
</dbReference>
<dbReference type="Pfam" id="PF00076">
    <property type="entry name" value="RRM_1"/>
    <property type="match status" value="1"/>
</dbReference>
<evidence type="ECO:0000256" key="7">
    <source>
        <dbReference type="SAM" id="MobiDB-lite"/>
    </source>
</evidence>
<dbReference type="PANTHER" id="PTHR48025:SF1">
    <property type="entry name" value="RRM DOMAIN-CONTAINING PROTEIN"/>
    <property type="match status" value="1"/>
</dbReference>
<keyword evidence="3" id="KW-0934">Plastid</keyword>
<dbReference type="Proteomes" id="UP001211907">
    <property type="component" value="Unassembled WGS sequence"/>
</dbReference>
<dbReference type="InterPro" id="IPR048289">
    <property type="entry name" value="RRM2_NsCP33-like"/>
</dbReference>
<dbReference type="InterPro" id="IPR012677">
    <property type="entry name" value="Nucleotide-bd_a/b_plait_sf"/>
</dbReference>
<evidence type="ECO:0000256" key="5">
    <source>
        <dbReference type="ARBA" id="ARBA00022884"/>
    </source>
</evidence>
<dbReference type="SMART" id="SM00360">
    <property type="entry name" value="RRM"/>
    <property type="match status" value="1"/>
</dbReference>
<evidence type="ECO:0000256" key="2">
    <source>
        <dbReference type="ARBA" id="ARBA00022528"/>
    </source>
</evidence>
<name>A0AAD5SN64_9FUNG</name>
<keyword evidence="10" id="KW-1185">Reference proteome</keyword>
<feature type="compositionally biased region" description="Basic and acidic residues" evidence="7">
    <location>
        <begin position="142"/>
        <end position="156"/>
    </location>
</feature>
<evidence type="ECO:0000313" key="10">
    <source>
        <dbReference type="Proteomes" id="UP001211907"/>
    </source>
</evidence>
<keyword evidence="5 6" id="KW-0694">RNA-binding</keyword>
<dbReference type="GO" id="GO:0003729">
    <property type="term" value="F:mRNA binding"/>
    <property type="evidence" value="ECO:0007669"/>
    <property type="project" value="TreeGrafter"/>
</dbReference>
<feature type="domain" description="RRM" evidence="8">
    <location>
        <begin position="24"/>
        <end position="101"/>
    </location>
</feature>
<protein>
    <recommendedName>
        <fullName evidence="8">RRM domain-containing protein</fullName>
    </recommendedName>
</protein>
<comment type="subcellular location">
    <subcellularLocation>
        <location evidence="1">Plastid</location>
        <location evidence="1">Chloroplast</location>
    </subcellularLocation>
</comment>
<evidence type="ECO:0000256" key="3">
    <source>
        <dbReference type="ARBA" id="ARBA00022640"/>
    </source>
</evidence>
<dbReference type="Gene3D" id="3.30.70.330">
    <property type="match status" value="1"/>
</dbReference>
<evidence type="ECO:0000256" key="1">
    <source>
        <dbReference type="ARBA" id="ARBA00004229"/>
    </source>
</evidence>
<gene>
    <name evidence="9" type="ORF">HK100_008155</name>
</gene>
<dbReference type="EMBL" id="JADGJH010003920">
    <property type="protein sequence ID" value="KAJ3088104.1"/>
    <property type="molecule type" value="Genomic_DNA"/>
</dbReference>
<organism evidence="9 10">
    <name type="scientific">Physocladia obscura</name>
    <dbReference type="NCBI Taxonomy" id="109957"/>
    <lineage>
        <taxon>Eukaryota</taxon>
        <taxon>Fungi</taxon>
        <taxon>Fungi incertae sedis</taxon>
        <taxon>Chytridiomycota</taxon>
        <taxon>Chytridiomycota incertae sedis</taxon>
        <taxon>Chytridiomycetes</taxon>
        <taxon>Chytridiales</taxon>
        <taxon>Chytriomycetaceae</taxon>
        <taxon>Physocladia</taxon>
    </lineage>
</organism>
<dbReference type="CDD" id="cd21608">
    <property type="entry name" value="RRM2_NsCP33_like"/>
    <property type="match status" value="1"/>
</dbReference>
<sequence>MASFALFTTAKRLFSAAPRVLDTKRLFVGNLSFSVRQEDLASLFAQHGKVEQANLISDRETGRSRGFAFVEMEENDAIQAIEKLNGFEFQGRELRVNEAESKERPQGDRPPRRDFDRAPRRDGGQGGFGGNRGGNSFGGNRGGDRGGDRRGGNDKY</sequence>
<feature type="compositionally biased region" description="Gly residues" evidence="7">
    <location>
        <begin position="124"/>
        <end position="141"/>
    </location>
</feature>
<dbReference type="PANTHER" id="PTHR48025">
    <property type="entry name" value="OS02G0815200 PROTEIN"/>
    <property type="match status" value="1"/>
</dbReference>
<evidence type="ECO:0000259" key="8">
    <source>
        <dbReference type="PROSITE" id="PS50102"/>
    </source>
</evidence>
<evidence type="ECO:0000256" key="4">
    <source>
        <dbReference type="ARBA" id="ARBA00022737"/>
    </source>
</evidence>
<reference evidence="9" key="1">
    <citation type="submission" date="2020-05" db="EMBL/GenBank/DDBJ databases">
        <title>Phylogenomic resolution of chytrid fungi.</title>
        <authorList>
            <person name="Stajich J.E."/>
            <person name="Amses K."/>
            <person name="Simmons R."/>
            <person name="Seto K."/>
            <person name="Myers J."/>
            <person name="Bonds A."/>
            <person name="Quandt C.A."/>
            <person name="Barry K."/>
            <person name="Liu P."/>
            <person name="Grigoriev I."/>
            <person name="Longcore J.E."/>
            <person name="James T.Y."/>
        </authorList>
    </citation>
    <scope>NUCLEOTIDE SEQUENCE</scope>
    <source>
        <strain evidence="9">JEL0513</strain>
    </source>
</reference>